<dbReference type="InterPro" id="IPR005123">
    <property type="entry name" value="Oxoglu/Fe-dep_dioxygenase_dom"/>
</dbReference>
<gene>
    <name evidence="2" type="ORF">H6G59_10500</name>
</gene>
<accession>A0ABR8FDN4</accession>
<reference evidence="2 3" key="1">
    <citation type="journal article" date="2020" name="ISME J.">
        <title>Comparative genomics reveals insights into cyanobacterial evolution and habitat adaptation.</title>
        <authorList>
            <person name="Chen M.Y."/>
            <person name="Teng W.K."/>
            <person name="Zhao L."/>
            <person name="Hu C.X."/>
            <person name="Zhou Y.K."/>
            <person name="Han B.P."/>
            <person name="Song L.R."/>
            <person name="Shu W.S."/>
        </authorList>
    </citation>
    <scope>NUCLEOTIDE SEQUENCE [LARGE SCALE GENOMIC DNA]</scope>
    <source>
        <strain evidence="2 3">FACHB-196</strain>
    </source>
</reference>
<dbReference type="EMBL" id="JACJST010000008">
    <property type="protein sequence ID" value="MBD2568325.1"/>
    <property type="molecule type" value="Genomic_DNA"/>
</dbReference>
<dbReference type="InterPro" id="IPR027450">
    <property type="entry name" value="AlkB-like"/>
</dbReference>
<organism evidence="2 3">
    <name type="scientific">Anabaena lutea FACHB-196</name>
    <dbReference type="NCBI Taxonomy" id="2692881"/>
    <lineage>
        <taxon>Bacteria</taxon>
        <taxon>Bacillati</taxon>
        <taxon>Cyanobacteriota</taxon>
        <taxon>Cyanophyceae</taxon>
        <taxon>Nostocales</taxon>
        <taxon>Nostocaceae</taxon>
        <taxon>Anabaena</taxon>
    </lineage>
</organism>
<dbReference type="Gene3D" id="2.60.120.590">
    <property type="entry name" value="Alpha-ketoglutarate-dependent dioxygenase AlkB-like"/>
    <property type="match status" value="1"/>
</dbReference>
<evidence type="ECO:0000259" key="1">
    <source>
        <dbReference type="PROSITE" id="PS51471"/>
    </source>
</evidence>
<dbReference type="InterPro" id="IPR032857">
    <property type="entry name" value="ALKBH4"/>
</dbReference>
<protein>
    <submittedName>
        <fullName evidence="2">Alpha-ketoglutarate-dependent dioxygenase AlkB</fullName>
    </submittedName>
</protein>
<name>A0ABR8FDN4_9NOST</name>
<dbReference type="InterPro" id="IPR037151">
    <property type="entry name" value="AlkB-like_sf"/>
</dbReference>
<keyword evidence="2" id="KW-0560">Oxidoreductase</keyword>
<dbReference type="PANTHER" id="PTHR12463:SF1">
    <property type="entry name" value="2-OXOGLUTARATE AND FE-DEPENDENT OXYGENASE FAMILY PROTEIN"/>
    <property type="match status" value="1"/>
</dbReference>
<dbReference type="Proteomes" id="UP000640531">
    <property type="component" value="Unassembled WGS sequence"/>
</dbReference>
<comment type="caution">
    <text evidence="2">The sequence shown here is derived from an EMBL/GenBank/DDBJ whole genome shotgun (WGS) entry which is preliminary data.</text>
</comment>
<dbReference type="SUPFAM" id="SSF51197">
    <property type="entry name" value="Clavaminate synthase-like"/>
    <property type="match status" value="1"/>
</dbReference>
<proteinExistence type="predicted"/>
<dbReference type="Pfam" id="PF13532">
    <property type="entry name" value="2OG-FeII_Oxy_2"/>
    <property type="match status" value="1"/>
</dbReference>
<dbReference type="GO" id="GO:0051213">
    <property type="term" value="F:dioxygenase activity"/>
    <property type="evidence" value="ECO:0007669"/>
    <property type="project" value="UniProtKB-KW"/>
</dbReference>
<dbReference type="PANTHER" id="PTHR12463">
    <property type="entry name" value="OXYGENASE-RELATED"/>
    <property type="match status" value="1"/>
</dbReference>
<feature type="domain" description="Fe2OG dioxygenase" evidence="1">
    <location>
        <begin position="120"/>
        <end position="222"/>
    </location>
</feature>
<evidence type="ECO:0000313" key="2">
    <source>
        <dbReference type="EMBL" id="MBD2568325.1"/>
    </source>
</evidence>
<sequence>MRQIKNKLTIGNQLSLFEDIPLFQEDKDKHSESRLETVTYEQISDLIYVRNFISSDEHDFLVEKIDSQMWLTDLQRRVQHYGYKYDYKKHNIDKSFYIAPLPDWALTLAKRLHKVFSPTVPDQVIVNDYQPGQGISSHTDCVSCFTDVIISLSLCSSCVMDFSHNQTGMKTSLLLDPKSLIVLQNEARYNWSHGIAKRKSDSFEGKIIKRSRRISLTFRTVMFSDK</sequence>
<dbReference type="PROSITE" id="PS51471">
    <property type="entry name" value="FE2OG_OXY"/>
    <property type="match status" value="1"/>
</dbReference>
<dbReference type="RefSeq" id="WP_190714152.1">
    <property type="nucleotide sequence ID" value="NZ_JACJST010000008.1"/>
</dbReference>
<keyword evidence="2" id="KW-0223">Dioxygenase</keyword>
<evidence type="ECO:0000313" key="3">
    <source>
        <dbReference type="Proteomes" id="UP000640531"/>
    </source>
</evidence>
<keyword evidence="3" id="KW-1185">Reference proteome</keyword>